<feature type="chain" id="PRO_5032970954" evidence="1">
    <location>
        <begin position="20"/>
        <end position="193"/>
    </location>
</feature>
<dbReference type="EMBL" id="JACHWX010000002">
    <property type="protein sequence ID" value="MBB3054554.1"/>
    <property type="molecule type" value="Genomic_DNA"/>
</dbReference>
<proteinExistence type="predicted"/>
<dbReference type="PANTHER" id="PTHR38593">
    <property type="entry name" value="BLR2558 PROTEIN"/>
    <property type="match status" value="1"/>
</dbReference>
<name>A0A839SB14_9SPHI</name>
<dbReference type="PROSITE" id="PS51257">
    <property type="entry name" value="PROKAR_LIPOPROTEIN"/>
    <property type="match status" value="1"/>
</dbReference>
<dbReference type="PANTHER" id="PTHR38593:SF1">
    <property type="entry name" value="BLR2558 PROTEIN"/>
    <property type="match status" value="1"/>
</dbReference>
<evidence type="ECO:0000313" key="4">
    <source>
        <dbReference type="Proteomes" id="UP000539265"/>
    </source>
</evidence>
<feature type="domain" description="DUF4142" evidence="2">
    <location>
        <begin position="54"/>
        <end position="187"/>
    </location>
</feature>
<dbReference type="OrthoDB" id="883203at2"/>
<dbReference type="Gene3D" id="1.20.1260.10">
    <property type="match status" value="1"/>
</dbReference>
<sequence>MKKLSYVFIIALAAYALQGCNSAPKDAKESADSANKAKDTSAMSADTMKTVTGDAKFATSAAAGGMAEIALSKLALQKTADAQIKKIAEMMVKDHSKAGDALTEIAKKENITMPAAMDADHQKKFEDMSKLTGTDFDKAYINLMADDHKDALSLMQDEAKNGKDPALAGFAGKTAPVVQMHLDAVTKIHDSMK</sequence>
<organism evidence="3 4">
    <name type="scientific">Mucilaginibacter gotjawali</name>
    <dbReference type="NCBI Taxonomy" id="1550579"/>
    <lineage>
        <taxon>Bacteria</taxon>
        <taxon>Pseudomonadati</taxon>
        <taxon>Bacteroidota</taxon>
        <taxon>Sphingobacteriia</taxon>
        <taxon>Sphingobacteriales</taxon>
        <taxon>Sphingobacteriaceae</taxon>
        <taxon>Mucilaginibacter</taxon>
    </lineage>
</organism>
<dbReference type="AlphaFoldDB" id="A0A839SB14"/>
<dbReference type="Proteomes" id="UP000539265">
    <property type="component" value="Unassembled WGS sequence"/>
</dbReference>
<comment type="caution">
    <text evidence="3">The sequence shown here is derived from an EMBL/GenBank/DDBJ whole genome shotgun (WGS) entry which is preliminary data.</text>
</comment>
<evidence type="ECO:0000259" key="2">
    <source>
        <dbReference type="Pfam" id="PF13628"/>
    </source>
</evidence>
<gene>
    <name evidence="3" type="ORF">FHS11_000964</name>
</gene>
<reference evidence="3" key="1">
    <citation type="submission" date="2020-08" db="EMBL/GenBank/DDBJ databases">
        <title>Genomic Encyclopedia of Type Strains, Phase III (KMG-III): the genomes of soil and plant-associated and newly described type strains.</title>
        <authorList>
            <person name="Whitman W."/>
        </authorList>
    </citation>
    <scope>NUCLEOTIDE SEQUENCE [LARGE SCALE GENOMIC DNA]</scope>
    <source>
        <strain evidence="3">CECT 8628</strain>
    </source>
</reference>
<evidence type="ECO:0000313" key="3">
    <source>
        <dbReference type="EMBL" id="MBB3054554.1"/>
    </source>
</evidence>
<evidence type="ECO:0000256" key="1">
    <source>
        <dbReference type="SAM" id="SignalP"/>
    </source>
</evidence>
<dbReference type="InterPro" id="IPR012347">
    <property type="entry name" value="Ferritin-like"/>
</dbReference>
<dbReference type="InterPro" id="IPR025419">
    <property type="entry name" value="DUF4142"/>
</dbReference>
<dbReference type="RefSeq" id="WP_096356759.1">
    <property type="nucleotide sequence ID" value="NZ_AP017313.1"/>
</dbReference>
<keyword evidence="1" id="KW-0732">Signal</keyword>
<keyword evidence="4" id="KW-1185">Reference proteome</keyword>
<protein>
    <submittedName>
        <fullName evidence="3">Membrane protein</fullName>
    </submittedName>
</protein>
<accession>A0A839SB14</accession>
<feature type="signal peptide" evidence="1">
    <location>
        <begin position="1"/>
        <end position="19"/>
    </location>
</feature>
<dbReference type="Pfam" id="PF13628">
    <property type="entry name" value="DUF4142"/>
    <property type="match status" value="1"/>
</dbReference>